<gene>
    <name evidence="1" type="ORF">PIN31115_04524</name>
</gene>
<keyword evidence="2" id="KW-1185">Reference proteome</keyword>
<proteinExistence type="predicted"/>
<name>A0A5E4YJ95_9BURK</name>
<evidence type="ECO:0000313" key="2">
    <source>
        <dbReference type="Proteomes" id="UP000333828"/>
    </source>
</evidence>
<dbReference type="AlphaFoldDB" id="A0A5E4YJ95"/>
<sequence length="194" mass="21978">MKFDPQVARYLDYYYGGIDWRSRSETAAAWRALDLGVLRHLESVLTRLLGVRLQACLVNARRRAQTRNELIDLLREKEYIYRSVATHALLQLPVGDAPPPSCARRPCIAFAATINNSRVAVCAQDPGLPIVRNAVGWQLAQSMTRSHIEPLWHKADVLAHQALQLRHGMSAIYADISLLEFEQRSVMSPSFDWV</sequence>
<dbReference type="Proteomes" id="UP000333828">
    <property type="component" value="Unassembled WGS sequence"/>
</dbReference>
<evidence type="ECO:0000313" key="1">
    <source>
        <dbReference type="EMBL" id="VVE48465.1"/>
    </source>
</evidence>
<accession>A0A5E4YJ95</accession>
<dbReference type="EMBL" id="CABPSI010000005">
    <property type="protein sequence ID" value="VVE48465.1"/>
    <property type="molecule type" value="Genomic_DNA"/>
</dbReference>
<protein>
    <submittedName>
        <fullName evidence="1">Uncharacterized protein</fullName>
    </submittedName>
</protein>
<organism evidence="1 2">
    <name type="scientific">Pandoraea iniqua</name>
    <dbReference type="NCBI Taxonomy" id="2508288"/>
    <lineage>
        <taxon>Bacteria</taxon>
        <taxon>Pseudomonadati</taxon>
        <taxon>Pseudomonadota</taxon>
        <taxon>Betaproteobacteria</taxon>
        <taxon>Burkholderiales</taxon>
        <taxon>Burkholderiaceae</taxon>
        <taxon>Pandoraea</taxon>
    </lineage>
</organism>
<reference evidence="1 2" key="1">
    <citation type="submission" date="2019-08" db="EMBL/GenBank/DDBJ databases">
        <authorList>
            <person name="Peeters C."/>
        </authorList>
    </citation>
    <scope>NUCLEOTIDE SEQUENCE [LARGE SCALE GENOMIC DNA]</scope>
    <source>
        <strain evidence="1 2">LMG 31115</strain>
    </source>
</reference>